<feature type="region of interest" description="Disordered" evidence="1">
    <location>
        <begin position="48"/>
        <end position="69"/>
    </location>
</feature>
<dbReference type="Proteomes" id="UP001352852">
    <property type="component" value="Unassembled WGS sequence"/>
</dbReference>
<accession>A0ABU7D9W0</accession>
<organism evidence="3 4">
    <name type="scientific">Characodon lateralis</name>
    <dbReference type="NCBI Taxonomy" id="208331"/>
    <lineage>
        <taxon>Eukaryota</taxon>
        <taxon>Metazoa</taxon>
        <taxon>Chordata</taxon>
        <taxon>Craniata</taxon>
        <taxon>Vertebrata</taxon>
        <taxon>Euteleostomi</taxon>
        <taxon>Actinopterygii</taxon>
        <taxon>Neopterygii</taxon>
        <taxon>Teleostei</taxon>
        <taxon>Neoteleostei</taxon>
        <taxon>Acanthomorphata</taxon>
        <taxon>Ovalentaria</taxon>
        <taxon>Atherinomorphae</taxon>
        <taxon>Cyprinodontiformes</taxon>
        <taxon>Goodeidae</taxon>
        <taxon>Characodon</taxon>
    </lineage>
</organism>
<name>A0ABU7D9W0_9TELE</name>
<feature type="compositionally biased region" description="Acidic residues" evidence="1">
    <location>
        <begin position="48"/>
        <end position="57"/>
    </location>
</feature>
<reference evidence="3 4" key="1">
    <citation type="submission" date="2021-06" db="EMBL/GenBank/DDBJ databases">
        <authorList>
            <person name="Palmer J.M."/>
        </authorList>
    </citation>
    <scope>NUCLEOTIDE SEQUENCE [LARGE SCALE GENOMIC DNA]</scope>
    <source>
        <strain evidence="3 4">CL_MEX2019</strain>
        <tissue evidence="3">Muscle</tissue>
    </source>
</reference>
<sequence length="248" mass="27763">MSHGGHALCVHLEMQTHMKMLDASLHEQRLHLIFKQTTIFHRRDKEEDSDTCCDDELPPSPPLDFSSNLKPYKPAVRVTSLHAYPRSTSNPSNDYNATATLRSPSATPSHQASSCSNTARSVGEAMFIKLITLIEEVKETQKVHGKMLNTLLKQREASALIEPPRGAVFPLTTVDDVQTMNEKLSDSEFMSGVVIMVGEIGGASVDDATRRMMSYIMSPDLALKYNLCGRHGKRPFREFRLLTSFMEH</sequence>
<dbReference type="PANTHER" id="PTHR34153">
    <property type="entry name" value="SI:CH211-262H13.3-RELATED-RELATED"/>
    <property type="match status" value="1"/>
</dbReference>
<dbReference type="PANTHER" id="PTHR34153:SF2">
    <property type="entry name" value="SI:CH211-262H13.3-RELATED"/>
    <property type="match status" value="1"/>
</dbReference>
<protein>
    <recommendedName>
        <fullName evidence="2">DUF4806 domain-containing protein</fullName>
    </recommendedName>
</protein>
<feature type="domain" description="DUF4806" evidence="2">
    <location>
        <begin position="166"/>
        <end position="246"/>
    </location>
</feature>
<gene>
    <name evidence="3" type="ORF">CHARACLAT_022720</name>
</gene>
<dbReference type="EMBL" id="JAHUTJ010018734">
    <property type="protein sequence ID" value="MED6271676.1"/>
    <property type="molecule type" value="Genomic_DNA"/>
</dbReference>
<proteinExistence type="predicted"/>
<evidence type="ECO:0000256" key="1">
    <source>
        <dbReference type="SAM" id="MobiDB-lite"/>
    </source>
</evidence>
<keyword evidence="4" id="KW-1185">Reference proteome</keyword>
<feature type="compositionally biased region" description="Polar residues" evidence="1">
    <location>
        <begin position="86"/>
        <end position="116"/>
    </location>
</feature>
<dbReference type="Pfam" id="PF16064">
    <property type="entry name" value="DUF4806"/>
    <property type="match status" value="1"/>
</dbReference>
<dbReference type="InterPro" id="IPR032071">
    <property type="entry name" value="DUF4806"/>
</dbReference>
<feature type="region of interest" description="Disordered" evidence="1">
    <location>
        <begin position="83"/>
        <end position="116"/>
    </location>
</feature>
<evidence type="ECO:0000313" key="4">
    <source>
        <dbReference type="Proteomes" id="UP001352852"/>
    </source>
</evidence>
<comment type="caution">
    <text evidence="3">The sequence shown here is derived from an EMBL/GenBank/DDBJ whole genome shotgun (WGS) entry which is preliminary data.</text>
</comment>
<evidence type="ECO:0000313" key="3">
    <source>
        <dbReference type="EMBL" id="MED6271676.1"/>
    </source>
</evidence>
<evidence type="ECO:0000259" key="2">
    <source>
        <dbReference type="Pfam" id="PF16064"/>
    </source>
</evidence>